<evidence type="ECO:0000313" key="6">
    <source>
        <dbReference type="Proteomes" id="UP001056035"/>
    </source>
</evidence>
<keyword evidence="3" id="KW-0460">Magnesium</keyword>
<evidence type="ECO:0000256" key="3">
    <source>
        <dbReference type="ARBA" id="ARBA00022842"/>
    </source>
</evidence>
<dbReference type="GO" id="GO:0016829">
    <property type="term" value="F:lyase activity"/>
    <property type="evidence" value="ECO:0007669"/>
    <property type="project" value="UniProtKB-KW"/>
</dbReference>
<organism evidence="5 6">
    <name type="scientific">Paraconexibacter antarcticus</name>
    <dbReference type="NCBI Taxonomy" id="2949664"/>
    <lineage>
        <taxon>Bacteria</taxon>
        <taxon>Bacillati</taxon>
        <taxon>Actinomycetota</taxon>
        <taxon>Thermoleophilia</taxon>
        <taxon>Solirubrobacterales</taxon>
        <taxon>Paraconexibacteraceae</taxon>
        <taxon>Paraconexibacter</taxon>
    </lineage>
</organism>
<sequence length="295" mass="30930">MLRSLLFAPATRPDLVAKLPRSRPDAVIIDLEDAVPAAHKVAARVEAVAGAAALVGLPNGPRVYVRVNAVDTPWFAEDVATALAPGVAGIVVPKVESVAGLQTVRDALLARGGPPLSIIAGFESGRGVLEVEPVLAGAAEGPVVEACYFGAEDYAADIGARRTVAGDEVLYARSRVALASAVHSVLALDQVVVAIGDDERFLADAERGRDLGYRGKTCIHPGQVPLANRVFSPSEEELSRSVRMLATWQSRTQDGHGALLFEGRMVDEPAIREARALLATAEAIREGGRGRDPAA</sequence>
<dbReference type="Gene3D" id="3.20.20.60">
    <property type="entry name" value="Phosphoenolpyruvate-binding domains"/>
    <property type="match status" value="1"/>
</dbReference>
<feature type="domain" description="HpcH/HpaI aldolase/citrate lyase" evidence="4">
    <location>
        <begin position="3"/>
        <end position="221"/>
    </location>
</feature>
<name>A0ABY5DZ44_9ACTN</name>
<dbReference type="PANTHER" id="PTHR32308:SF0">
    <property type="entry name" value="HPCH_HPAI ALDOLASE_CITRATE LYASE DOMAIN-CONTAINING PROTEIN"/>
    <property type="match status" value="1"/>
</dbReference>
<dbReference type="SUPFAM" id="SSF51621">
    <property type="entry name" value="Phosphoenolpyruvate/pyruvate domain"/>
    <property type="match status" value="1"/>
</dbReference>
<proteinExistence type="predicted"/>
<dbReference type="InterPro" id="IPR040442">
    <property type="entry name" value="Pyrv_kinase-like_dom_sf"/>
</dbReference>
<accession>A0ABY5DZ44</accession>
<evidence type="ECO:0000259" key="4">
    <source>
        <dbReference type="Pfam" id="PF03328"/>
    </source>
</evidence>
<reference evidence="5 6" key="1">
    <citation type="submission" date="2022-06" db="EMBL/GenBank/DDBJ databases">
        <title>Paraconexibacter antarcticus.</title>
        <authorList>
            <person name="Kim C.S."/>
        </authorList>
    </citation>
    <scope>NUCLEOTIDE SEQUENCE [LARGE SCALE GENOMIC DNA]</scope>
    <source>
        <strain evidence="5 6">02-257</strain>
    </source>
</reference>
<keyword evidence="6" id="KW-1185">Reference proteome</keyword>
<dbReference type="InterPro" id="IPR015813">
    <property type="entry name" value="Pyrv/PenolPyrv_kinase-like_dom"/>
</dbReference>
<dbReference type="EMBL" id="CP098502">
    <property type="protein sequence ID" value="UTI66224.1"/>
    <property type="molecule type" value="Genomic_DNA"/>
</dbReference>
<keyword evidence="5" id="KW-0456">Lyase</keyword>
<dbReference type="PIRSF" id="PIRSF015582">
    <property type="entry name" value="Cit_lyase_B"/>
    <property type="match status" value="1"/>
</dbReference>
<evidence type="ECO:0000256" key="1">
    <source>
        <dbReference type="ARBA" id="ARBA00001946"/>
    </source>
</evidence>
<comment type="cofactor">
    <cofactor evidence="1">
        <name>Mg(2+)</name>
        <dbReference type="ChEBI" id="CHEBI:18420"/>
    </cofactor>
</comment>
<gene>
    <name evidence="5" type="ORF">NBH00_08455</name>
</gene>
<dbReference type="RefSeq" id="WP_254572899.1">
    <property type="nucleotide sequence ID" value="NZ_CP098502.1"/>
</dbReference>
<protein>
    <submittedName>
        <fullName evidence="5">CoA ester lyase</fullName>
    </submittedName>
</protein>
<dbReference type="PANTHER" id="PTHR32308">
    <property type="entry name" value="LYASE BETA SUBUNIT, PUTATIVE (AFU_ORTHOLOGUE AFUA_4G13030)-RELATED"/>
    <property type="match status" value="1"/>
</dbReference>
<dbReference type="Proteomes" id="UP001056035">
    <property type="component" value="Chromosome"/>
</dbReference>
<evidence type="ECO:0000256" key="2">
    <source>
        <dbReference type="ARBA" id="ARBA00022723"/>
    </source>
</evidence>
<dbReference type="InterPro" id="IPR005000">
    <property type="entry name" value="Aldolase/citrate-lyase_domain"/>
</dbReference>
<keyword evidence="2" id="KW-0479">Metal-binding</keyword>
<dbReference type="InterPro" id="IPR011206">
    <property type="entry name" value="Citrate_lyase_beta/mcl1/mcl2"/>
</dbReference>
<evidence type="ECO:0000313" key="5">
    <source>
        <dbReference type="EMBL" id="UTI66224.1"/>
    </source>
</evidence>
<dbReference type="Pfam" id="PF03328">
    <property type="entry name" value="HpcH_HpaI"/>
    <property type="match status" value="1"/>
</dbReference>